<accession>A0A8D0NZW3</accession>
<protein>
    <submittedName>
        <fullName evidence="2">Uncharacterized protein</fullName>
    </submittedName>
</protein>
<keyword evidence="1" id="KW-1133">Transmembrane helix</keyword>
<dbReference type="AlphaFoldDB" id="A0A8D0NZW3"/>
<evidence type="ECO:0000256" key="1">
    <source>
        <dbReference type="SAM" id="Phobius"/>
    </source>
</evidence>
<keyword evidence="1" id="KW-0812">Transmembrane</keyword>
<dbReference type="Ensembl" id="ENSSSCT00015066073.1">
    <property type="protein sequence ID" value="ENSSSCP00015026463.1"/>
    <property type="gene ID" value="ENSSSCG00015049662.1"/>
</dbReference>
<dbReference type="Proteomes" id="UP000694726">
    <property type="component" value="Unplaced"/>
</dbReference>
<name>A0A8D0NZW3_PIG</name>
<evidence type="ECO:0000313" key="2">
    <source>
        <dbReference type="Ensembl" id="ENSSSCP00015026463.1"/>
    </source>
</evidence>
<evidence type="ECO:0000313" key="3">
    <source>
        <dbReference type="Proteomes" id="UP000694726"/>
    </source>
</evidence>
<sequence length="96" mass="10926">MKVLSGYMPSNGIAGSYGSSIFSFLRYPHTVFHSGCTNSHSHQQWRRFLASSHPLQHLFVDLLMTAILTGMRWYLVVVLTCISLRISDIEHFSYAC</sequence>
<organism evidence="2 3">
    <name type="scientific">Sus scrofa</name>
    <name type="common">Pig</name>
    <dbReference type="NCBI Taxonomy" id="9823"/>
    <lineage>
        <taxon>Eukaryota</taxon>
        <taxon>Metazoa</taxon>
        <taxon>Chordata</taxon>
        <taxon>Craniata</taxon>
        <taxon>Vertebrata</taxon>
        <taxon>Euteleostomi</taxon>
        <taxon>Mammalia</taxon>
        <taxon>Eutheria</taxon>
        <taxon>Laurasiatheria</taxon>
        <taxon>Artiodactyla</taxon>
        <taxon>Suina</taxon>
        <taxon>Suidae</taxon>
        <taxon>Sus</taxon>
    </lineage>
</organism>
<feature type="transmembrane region" description="Helical" evidence="1">
    <location>
        <begin position="62"/>
        <end position="84"/>
    </location>
</feature>
<proteinExistence type="predicted"/>
<reference evidence="2" key="1">
    <citation type="submission" date="2025-08" db="UniProtKB">
        <authorList>
            <consortium name="Ensembl"/>
        </authorList>
    </citation>
    <scope>IDENTIFICATION</scope>
</reference>
<keyword evidence="1" id="KW-0472">Membrane</keyword>